<name>A0AAD9WAN4_PHOAM</name>
<proteinExistence type="predicted"/>
<evidence type="ECO:0000313" key="2">
    <source>
        <dbReference type="EMBL" id="KAK2616053.1"/>
    </source>
</evidence>
<dbReference type="AlphaFoldDB" id="A0AAD9WAN4"/>
<dbReference type="Gene3D" id="2.30.60.10">
    <property type="entry name" value="Cyanovirin-N"/>
    <property type="match status" value="1"/>
</dbReference>
<accession>A0AAD9WAN4</accession>
<comment type="caution">
    <text evidence="2">The sequence shown here is derived from an EMBL/GenBank/DDBJ whole genome shotgun (WGS) entry which is preliminary data.</text>
</comment>
<dbReference type="InterPro" id="IPR036673">
    <property type="entry name" value="Cyanovirin-N_sf"/>
</dbReference>
<sequence>MAFSRKTQESHNHTPRYFFVSTTTIVTLALAGTSSATSGFLTSCSDFALTNLNGDTGRSMMLQANCKVDQNNKIWSHLDLNTCFGWSADSCGFTYPPSGHFTDSVSSCDNNYTGGDEHFGNNFGCRGPCNGRGEVYNVFALNSYVGNKGGKLVC</sequence>
<evidence type="ECO:0000259" key="1">
    <source>
        <dbReference type="Pfam" id="PF08881"/>
    </source>
</evidence>
<organism evidence="2 3">
    <name type="scientific">Phomopsis amygdali</name>
    <name type="common">Fusicoccum amygdali</name>
    <dbReference type="NCBI Taxonomy" id="1214568"/>
    <lineage>
        <taxon>Eukaryota</taxon>
        <taxon>Fungi</taxon>
        <taxon>Dikarya</taxon>
        <taxon>Ascomycota</taxon>
        <taxon>Pezizomycotina</taxon>
        <taxon>Sordariomycetes</taxon>
        <taxon>Sordariomycetidae</taxon>
        <taxon>Diaporthales</taxon>
        <taxon>Diaporthaceae</taxon>
        <taxon>Diaporthe</taxon>
    </lineage>
</organism>
<protein>
    <recommendedName>
        <fullName evidence="1">Cyanovirin-N domain-containing protein</fullName>
    </recommendedName>
</protein>
<dbReference type="SUPFAM" id="SSF51322">
    <property type="entry name" value="Cyanovirin-N"/>
    <property type="match status" value="1"/>
</dbReference>
<feature type="domain" description="Cyanovirin-N" evidence="1">
    <location>
        <begin position="40"/>
        <end position="153"/>
    </location>
</feature>
<evidence type="ECO:0000313" key="3">
    <source>
        <dbReference type="Proteomes" id="UP001265746"/>
    </source>
</evidence>
<dbReference type="Proteomes" id="UP001265746">
    <property type="component" value="Unassembled WGS sequence"/>
</dbReference>
<dbReference type="InterPro" id="IPR011058">
    <property type="entry name" value="Cyanovirin-N"/>
</dbReference>
<dbReference type="Pfam" id="PF08881">
    <property type="entry name" value="CVNH"/>
    <property type="match status" value="1"/>
</dbReference>
<reference evidence="2" key="1">
    <citation type="submission" date="2023-06" db="EMBL/GenBank/DDBJ databases">
        <authorList>
            <person name="Noh H."/>
        </authorList>
    </citation>
    <scope>NUCLEOTIDE SEQUENCE</scope>
    <source>
        <strain evidence="2">DUCC20226</strain>
    </source>
</reference>
<dbReference type="EMBL" id="JAUJFL010000001">
    <property type="protein sequence ID" value="KAK2616053.1"/>
    <property type="molecule type" value="Genomic_DNA"/>
</dbReference>
<gene>
    <name evidence="2" type="ORF">N8I77_002766</name>
</gene>
<keyword evidence="3" id="KW-1185">Reference proteome</keyword>